<dbReference type="Gene3D" id="1.20.1440.60">
    <property type="entry name" value="23S rRNA-intervening sequence"/>
    <property type="match status" value="1"/>
</dbReference>
<dbReference type="EMBL" id="JAEDAM010000039">
    <property type="protein sequence ID" value="MBS8122085.1"/>
    <property type="molecule type" value="Genomic_DNA"/>
</dbReference>
<organism evidence="1 2">
    <name type="scientific">Candidatus Vampirococcus lugosii</name>
    <dbReference type="NCBI Taxonomy" id="2789015"/>
    <lineage>
        <taxon>Bacteria</taxon>
        <taxon>Candidatus Absconditibacteriota</taxon>
        <taxon>Vampirococcus</taxon>
    </lineage>
</organism>
<sequence length="334" mass="39718">MDKLFIKNLFLNFEEYVQNIGNGAEFWLARDLQKLFGYTKWDNFLNIISKSIDYCNTIGYNHSENFVYITKSVKLGEGNKKEISDIVLTRYACYLISHNINVDIEQKKFAQIYFSLKNRKLEIIEEIISNQENETNKNNKKNNKYGNIVFQNFDYQNIEEKKDNLYNENNLFTENSKIILKAKDFDTELIIYNNMKLFEEKNKAYDKYVKKNKTFKEKSFEFSLNIVKLYNFICENKKENLINNKLFESGTIVGILINESKYSKNIIELLDKLYQIDREVNNAYYCLELLKKSGSISDYPHYDELEKNNKELLKIISLMIKKIKNNYPLKGSFK</sequence>
<protein>
    <submittedName>
        <fullName evidence="1">DNA-damage-inducible protein D</fullName>
    </submittedName>
</protein>
<evidence type="ECO:0000313" key="1">
    <source>
        <dbReference type="EMBL" id="MBS8122085.1"/>
    </source>
</evidence>
<dbReference type="SUPFAM" id="SSF158446">
    <property type="entry name" value="IVS-encoded protein-like"/>
    <property type="match status" value="1"/>
</dbReference>
<reference evidence="1 2" key="1">
    <citation type="journal article" date="2021" name="Nat. Commun.">
        <title>Reductive evolution and unique predatory mode in the CPR bacterium Vampirococcus lugosii.</title>
        <authorList>
            <person name="Moreira D."/>
            <person name="Zivanovic Y."/>
            <person name="Lopez-Archilla A.I."/>
            <person name="Iniesto M."/>
            <person name="Lopez-Garcia P."/>
        </authorList>
    </citation>
    <scope>NUCLEOTIDE SEQUENCE [LARGE SCALE GENOMIC DNA]</scope>
    <source>
        <strain evidence="1">Chiprana</strain>
    </source>
</reference>
<dbReference type="InterPro" id="IPR036583">
    <property type="entry name" value="23S_rRNA_IVS_sf"/>
</dbReference>
<proteinExistence type="predicted"/>
<keyword evidence="2" id="KW-1185">Reference proteome</keyword>
<name>A0ABS5QLL8_9BACT</name>
<dbReference type="NCBIfam" id="TIGR02436">
    <property type="entry name" value="four helix bundle protein"/>
    <property type="match status" value="1"/>
</dbReference>
<evidence type="ECO:0000313" key="2">
    <source>
        <dbReference type="Proteomes" id="UP000680365"/>
    </source>
</evidence>
<dbReference type="RefSeq" id="WP_213349245.1">
    <property type="nucleotide sequence ID" value="NZ_JAEDAM010000039.1"/>
</dbReference>
<comment type="caution">
    <text evidence="1">The sequence shown here is derived from an EMBL/GenBank/DDBJ whole genome shotgun (WGS) entry which is preliminary data.</text>
</comment>
<gene>
    <name evidence="1" type="ORF">VAMP_102n38</name>
</gene>
<dbReference type="InterPro" id="IPR012657">
    <property type="entry name" value="23S_rRNA-intervening_sequence"/>
</dbReference>
<accession>A0ABS5QLL8</accession>
<dbReference type="Proteomes" id="UP000680365">
    <property type="component" value="Unassembled WGS sequence"/>
</dbReference>